<dbReference type="OrthoDB" id="9793390at2"/>
<evidence type="ECO:0000256" key="6">
    <source>
        <dbReference type="ARBA" id="ARBA00022989"/>
    </source>
</evidence>
<feature type="transmembrane region" description="Helical" evidence="8">
    <location>
        <begin position="64"/>
        <end position="85"/>
    </location>
</feature>
<keyword evidence="4" id="KW-1003">Cell membrane</keyword>
<evidence type="ECO:0000256" key="1">
    <source>
        <dbReference type="ARBA" id="ARBA00004651"/>
    </source>
</evidence>
<comment type="similarity">
    <text evidence="2">Belongs to the autoinducer-2 exporter (AI-2E) (TC 2.A.86) family.</text>
</comment>
<feature type="transmembrane region" description="Helical" evidence="8">
    <location>
        <begin position="268"/>
        <end position="286"/>
    </location>
</feature>
<dbReference type="Pfam" id="PF01594">
    <property type="entry name" value="AI-2E_transport"/>
    <property type="match status" value="1"/>
</dbReference>
<dbReference type="InterPro" id="IPR002549">
    <property type="entry name" value="AI-2E-like"/>
</dbReference>
<feature type="transmembrane region" description="Helical" evidence="8">
    <location>
        <begin position="201"/>
        <end position="223"/>
    </location>
</feature>
<evidence type="ECO:0000256" key="4">
    <source>
        <dbReference type="ARBA" id="ARBA00022475"/>
    </source>
</evidence>
<dbReference type="PANTHER" id="PTHR21716:SF53">
    <property type="entry name" value="PERMEASE PERM-RELATED"/>
    <property type="match status" value="1"/>
</dbReference>
<name>A0A5C6LJK3_9BACT</name>
<evidence type="ECO:0000313" key="10">
    <source>
        <dbReference type="Proteomes" id="UP000318815"/>
    </source>
</evidence>
<evidence type="ECO:0000256" key="7">
    <source>
        <dbReference type="ARBA" id="ARBA00023136"/>
    </source>
</evidence>
<dbReference type="GO" id="GO:0005886">
    <property type="term" value="C:plasma membrane"/>
    <property type="evidence" value="ECO:0007669"/>
    <property type="project" value="UniProtKB-SubCell"/>
</dbReference>
<protein>
    <submittedName>
        <fullName evidence="9">AI-2E family transporter</fullName>
    </submittedName>
</protein>
<accession>A0A5C6LJK3</accession>
<dbReference type="EMBL" id="VOHS01000072">
    <property type="protein sequence ID" value="TWV91720.1"/>
    <property type="molecule type" value="Genomic_DNA"/>
</dbReference>
<sequence>MQANVNRQYPFLIKAPLILIGLYLFFYFLFLLKDILVPFAFAGLIAILLNPLCNRLERFRIPKVWAISLSLLIAAIVLAGLFYFLSSQISQFGELIPTLKTRSQELMGELQQWAALKLGISMEKQTDMLHKLSDNSQQYLGHTLGSILGVMGVFFLLPVYTFLLLLYKDQLVNFIYESFGTEHKEHVQDVLQSTKGAIQSYIAGLLIETAIIAVLNSVALLILGVKYAILLGTIGAILNLIPYIGGVIAIALPVMIATVTNDNFTTPLLIIGVYLLIQFIDNHLIVPKVVASKVSINALISIVVVLMGGALWGVSGMFLSIPFVAILKIIFDHIDGLKPWGKLLGDNNPATSSDQIIKKSKNYFLRVFVRTEIGKFMVSFVNGLNDLSYGNNLSHFVTPEDI</sequence>
<organism evidence="9 10">
    <name type="scientific">Chitinophaga pinensis</name>
    <dbReference type="NCBI Taxonomy" id="79329"/>
    <lineage>
        <taxon>Bacteria</taxon>
        <taxon>Pseudomonadati</taxon>
        <taxon>Bacteroidota</taxon>
        <taxon>Chitinophagia</taxon>
        <taxon>Chitinophagales</taxon>
        <taxon>Chitinophagaceae</taxon>
        <taxon>Chitinophaga</taxon>
    </lineage>
</organism>
<keyword evidence="10" id="KW-1185">Reference proteome</keyword>
<comment type="caution">
    <text evidence="9">The sequence shown here is derived from an EMBL/GenBank/DDBJ whole genome shotgun (WGS) entry which is preliminary data.</text>
</comment>
<proteinExistence type="inferred from homology"/>
<feature type="transmembrane region" description="Helical" evidence="8">
    <location>
        <begin position="144"/>
        <end position="167"/>
    </location>
</feature>
<reference evidence="9 10" key="1">
    <citation type="submission" date="2019-08" db="EMBL/GenBank/DDBJ databases">
        <title>Whole genome sequencing of chitin degrading bacteria Chitinophaga pinensis YS16.</title>
        <authorList>
            <person name="Singh R.P."/>
            <person name="Manchanda G."/>
            <person name="Maurya I.K."/>
            <person name="Joshi N.K."/>
            <person name="Srivastava A.K."/>
        </authorList>
    </citation>
    <scope>NUCLEOTIDE SEQUENCE [LARGE SCALE GENOMIC DNA]</scope>
    <source>
        <strain evidence="9 10">YS-16</strain>
    </source>
</reference>
<comment type="subcellular location">
    <subcellularLocation>
        <location evidence="1">Cell membrane</location>
        <topology evidence="1">Multi-pass membrane protein</topology>
    </subcellularLocation>
</comment>
<evidence type="ECO:0000256" key="3">
    <source>
        <dbReference type="ARBA" id="ARBA00022448"/>
    </source>
</evidence>
<feature type="transmembrane region" description="Helical" evidence="8">
    <location>
        <begin position="229"/>
        <end position="256"/>
    </location>
</feature>
<evidence type="ECO:0000313" key="9">
    <source>
        <dbReference type="EMBL" id="TWV91720.1"/>
    </source>
</evidence>
<evidence type="ECO:0000256" key="8">
    <source>
        <dbReference type="SAM" id="Phobius"/>
    </source>
</evidence>
<dbReference type="RefSeq" id="WP_146308268.1">
    <property type="nucleotide sequence ID" value="NZ_VOHS01000072.1"/>
</dbReference>
<evidence type="ECO:0000256" key="5">
    <source>
        <dbReference type="ARBA" id="ARBA00022692"/>
    </source>
</evidence>
<keyword evidence="6 8" id="KW-1133">Transmembrane helix</keyword>
<evidence type="ECO:0000256" key="2">
    <source>
        <dbReference type="ARBA" id="ARBA00009773"/>
    </source>
</evidence>
<feature type="transmembrane region" description="Helical" evidence="8">
    <location>
        <begin position="298"/>
        <end position="331"/>
    </location>
</feature>
<keyword evidence="7 8" id="KW-0472">Membrane</keyword>
<dbReference type="Proteomes" id="UP000318815">
    <property type="component" value="Unassembled WGS sequence"/>
</dbReference>
<keyword evidence="5 8" id="KW-0812">Transmembrane</keyword>
<dbReference type="AlphaFoldDB" id="A0A5C6LJK3"/>
<feature type="transmembrane region" description="Helical" evidence="8">
    <location>
        <begin position="35"/>
        <end position="52"/>
    </location>
</feature>
<dbReference type="PANTHER" id="PTHR21716">
    <property type="entry name" value="TRANSMEMBRANE PROTEIN"/>
    <property type="match status" value="1"/>
</dbReference>
<feature type="transmembrane region" description="Helical" evidence="8">
    <location>
        <begin position="12"/>
        <end position="29"/>
    </location>
</feature>
<gene>
    <name evidence="9" type="ORF">FEF09_28710</name>
</gene>
<keyword evidence="3" id="KW-0813">Transport</keyword>